<accession>A0A1I4KM96</accession>
<protein>
    <recommendedName>
        <fullName evidence="3">DUF1510 domain-containing protein</fullName>
    </recommendedName>
</protein>
<dbReference type="STRING" id="334253.SAMN04487943_10431"/>
<dbReference type="RefSeq" id="WP_091483205.1">
    <property type="nucleotide sequence ID" value="NZ_FOTR01000004.1"/>
</dbReference>
<evidence type="ECO:0000259" key="3">
    <source>
        <dbReference type="Pfam" id="PF07423"/>
    </source>
</evidence>
<feature type="compositionally biased region" description="Acidic residues" evidence="1">
    <location>
        <begin position="87"/>
        <end position="127"/>
    </location>
</feature>
<sequence>MADEFGRITRKDRFEKKRTNTKAITWLSIVGGILVVLIIALIVFGGNDQNTPVATDGQEKNNDTEENEDENTDGNGLNENPEKQSEDSSETTSEDESDQEEPQVDEETEEDENEQNDEDMQLNEVESEDENVINAYEGNWEPIGTQQEGTHTTTFEEESIDWQEMMKAVEVATEVPVEEQVTWWFGRAGDQRAEATVSPKSNQNETYRVTMKWVEEQGWQPLLVEELIENKYNDNSSDNEENDEEAASSEQEE</sequence>
<organism evidence="4 5">
    <name type="scientific">Gracilibacillus orientalis</name>
    <dbReference type="NCBI Taxonomy" id="334253"/>
    <lineage>
        <taxon>Bacteria</taxon>
        <taxon>Bacillati</taxon>
        <taxon>Bacillota</taxon>
        <taxon>Bacilli</taxon>
        <taxon>Bacillales</taxon>
        <taxon>Bacillaceae</taxon>
        <taxon>Gracilibacillus</taxon>
    </lineage>
</organism>
<feature type="region of interest" description="Disordered" evidence="1">
    <location>
        <begin position="230"/>
        <end position="253"/>
    </location>
</feature>
<evidence type="ECO:0000313" key="4">
    <source>
        <dbReference type="EMBL" id="SFL79683.1"/>
    </source>
</evidence>
<dbReference type="Proteomes" id="UP000198565">
    <property type="component" value="Unassembled WGS sequence"/>
</dbReference>
<name>A0A1I4KM96_9BACI</name>
<reference evidence="5" key="1">
    <citation type="submission" date="2016-10" db="EMBL/GenBank/DDBJ databases">
        <authorList>
            <person name="Varghese N."/>
            <person name="Submissions S."/>
        </authorList>
    </citation>
    <scope>NUCLEOTIDE SEQUENCE [LARGE SCALE GENOMIC DNA]</scope>
    <source>
        <strain evidence="5">CGMCC 1.4250</strain>
    </source>
</reference>
<dbReference type="OrthoDB" id="2168558at2"/>
<dbReference type="InterPro" id="IPR009988">
    <property type="entry name" value="DUF1510"/>
</dbReference>
<evidence type="ECO:0000256" key="2">
    <source>
        <dbReference type="SAM" id="Phobius"/>
    </source>
</evidence>
<feature type="domain" description="DUF1510" evidence="3">
    <location>
        <begin position="136"/>
        <end position="227"/>
    </location>
</feature>
<feature type="transmembrane region" description="Helical" evidence="2">
    <location>
        <begin position="23"/>
        <end position="44"/>
    </location>
</feature>
<proteinExistence type="predicted"/>
<dbReference type="Pfam" id="PF07423">
    <property type="entry name" value="DUF1510"/>
    <property type="match status" value="1"/>
</dbReference>
<keyword evidence="2" id="KW-0472">Membrane</keyword>
<evidence type="ECO:0000256" key="1">
    <source>
        <dbReference type="SAM" id="MobiDB-lite"/>
    </source>
</evidence>
<evidence type="ECO:0000313" key="5">
    <source>
        <dbReference type="Proteomes" id="UP000198565"/>
    </source>
</evidence>
<dbReference type="EMBL" id="FOTR01000004">
    <property type="protein sequence ID" value="SFL79683.1"/>
    <property type="molecule type" value="Genomic_DNA"/>
</dbReference>
<keyword evidence="2" id="KW-0812">Transmembrane</keyword>
<dbReference type="AlphaFoldDB" id="A0A1I4KM96"/>
<feature type="compositionally biased region" description="Acidic residues" evidence="1">
    <location>
        <begin position="237"/>
        <end position="253"/>
    </location>
</feature>
<gene>
    <name evidence="4" type="ORF">SAMN04487943_10431</name>
</gene>
<keyword evidence="2" id="KW-1133">Transmembrane helix</keyword>
<feature type="region of interest" description="Disordered" evidence="1">
    <location>
        <begin position="47"/>
        <end position="127"/>
    </location>
</feature>
<keyword evidence="5" id="KW-1185">Reference proteome</keyword>